<comment type="caution">
    <text evidence="2">The sequence shown here is derived from an EMBL/GenBank/DDBJ whole genome shotgun (WGS) entry which is preliminary data.</text>
</comment>
<keyword evidence="3" id="KW-1185">Reference proteome</keyword>
<dbReference type="AlphaFoldDB" id="A0AAD5FQG3"/>
<accession>A0AAD5FQG3</accession>
<dbReference type="InterPro" id="IPR029526">
    <property type="entry name" value="PGBD"/>
</dbReference>
<dbReference type="PANTHER" id="PTHR46599:SF6">
    <property type="entry name" value="DUAL SPECIFICITY PHOSPHATASE 26"/>
    <property type="match status" value="1"/>
</dbReference>
<dbReference type="Proteomes" id="UP001205998">
    <property type="component" value="Unassembled WGS sequence"/>
</dbReference>
<evidence type="ECO:0000313" key="2">
    <source>
        <dbReference type="EMBL" id="KAI5624538.1"/>
    </source>
</evidence>
<feature type="non-terminal residue" evidence="2">
    <location>
        <position position="1"/>
    </location>
</feature>
<dbReference type="Pfam" id="PF13843">
    <property type="entry name" value="DDE_Tnp_1_7"/>
    <property type="match status" value="1"/>
</dbReference>
<sequence length="147" mass="16549">LYNPEPNIIVDERLTAFRGCCPFRPYMPFKPAKHCIKIFATCNANTNYKLKQIFTGKLDVGAPEKNWGTRLVLEIAHGLKGHNISCDDFFQTLQLGTEASKEKAYNDITALVSYCTKKGKNILLISTLHKNAKISTKEDQKPSMIVN</sequence>
<feature type="domain" description="PiggyBac transposable element-derived protein" evidence="1">
    <location>
        <begin position="1"/>
        <end position="102"/>
    </location>
</feature>
<proteinExistence type="predicted"/>
<dbReference type="PANTHER" id="PTHR46599">
    <property type="entry name" value="PIGGYBAC TRANSPOSABLE ELEMENT-DERIVED PROTEIN 4"/>
    <property type="match status" value="1"/>
</dbReference>
<evidence type="ECO:0000313" key="3">
    <source>
        <dbReference type="Proteomes" id="UP001205998"/>
    </source>
</evidence>
<evidence type="ECO:0000259" key="1">
    <source>
        <dbReference type="Pfam" id="PF13843"/>
    </source>
</evidence>
<name>A0AAD5FQG3_SILAS</name>
<dbReference type="EMBL" id="MU551584">
    <property type="protein sequence ID" value="KAI5624538.1"/>
    <property type="molecule type" value="Genomic_DNA"/>
</dbReference>
<protein>
    <submittedName>
        <fullName evidence="2">Dual specificity protein phosphatase 26 isoform X1</fullName>
    </submittedName>
</protein>
<reference evidence="2" key="1">
    <citation type="submission" date="2018-07" db="EMBL/GenBank/DDBJ databases">
        <title>Comparative genomics of catfishes provides insights into carnivory and benthic adaptation.</title>
        <authorList>
            <person name="Zhang Y."/>
            <person name="Wang D."/>
            <person name="Peng Z."/>
            <person name="Zheng S."/>
            <person name="Shao F."/>
            <person name="Tao W."/>
        </authorList>
    </citation>
    <scope>NUCLEOTIDE SEQUENCE</scope>
    <source>
        <strain evidence="2">Chongqing</strain>
    </source>
</reference>
<gene>
    <name evidence="2" type="ORF">C0J50_16060</name>
</gene>
<organism evidence="2 3">
    <name type="scientific">Silurus asotus</name>
    <name type="common">Amur catfish</name>
    <name type="synonym">Parasilurus asotus</name>
    <dbReference type="NCBI Taxonomy" id="30991"/>
    <lineage>
        <taxon>Eukaryota</taxon>
        <taxon>Metazoa</taxon>
        <taxon>Chordata</taxon>
        <taxon>Craniata</taxon>
        <taxon>Vertebrata</taxon>
        <taxon>Euteleostomi</taxon>
        <taxon>Actinopterygii</taxon>
        <taxon>Neopterygii</taxon>
        <taxon>Teleostei</taxon>
        <taxon>Ostariophysi</taxon>
        <taxon>Siluriformes</taxon>
        <taxon>Siluridae</taxon>
        <taxon>Silurus</taxon>
    </lineage>
</organism>
<feature type="non-terminal residue" evidence="2">
    <location>
        <position position="147"/>
    </location>
</feature>